<dbReference type="NCBIfam" id="TIGR02937">
    <property type="entry name" value="sigma70-ECF"/>
    <property type="match status" value="1"/>
</dbReference>
<evidence type="ECO:0000256" key="3">
    <source>
        <dbReference type="ARBA" id="ARBA00023082"/>
    </source>
</evidence>
<dbReference type="InterPro" id="IPR013324">
    <property type="entry name" value="RNA_pol_sigma_r3/r4-like"/>
</dbReference>
<name>A0A0K8NZB0_PISS1</name>
<feature type="domain" description="RNA polymerase sigma factor 70 region 4 type 2" evidence="6">
    <location>
        <begin position="123"/>
        <end position="170"/>
    </location>
</feature>
<dbReference type="RefSeq" id="WP_054019688.1">
    <property type="nucleotide sequence ID" value="NZ_BBYR01000026.1"/>
</dbReference>
<protein>
    <submittedName>
        <fullName evidence="7">Putative RNA polymerase sigma subunit</fullName>
    </submittedName>
</protein>
<accession>A0A0K8NZB0</accession>
<dbReference type="CDD" id="cd06171">
    <property type="entry name" value="Sigma70_r4"/>
    <property type="match status" value="1"/>
</dbReference>
<comment type="caution">
    <text evidence="7">The sequence shown here is derived from an EMBL/GenBank/DDBJ whole genome shotgun (WGS) entry which is preliminary data.</text>
</comment>
<keyword evidence="8" id="KW-1185">Reference proteome</keyword>
<proteinExistence type="inferred from homology"/>
<dbReference type="GO" id="GO:0006352">
    <property type="term" value="P:DNA-templated transcription initiation"/>
    <property type="evidence" value="ECO:0007669"/>
    <property type="project" value="InterPro"/>
</dbReference>
<dbReference type="STRING" id="1547922.ISF6_1412"/>
<dbReference type="InterPro" id="IPR007627">
    <property type="entry name" value="RNA_pol_sigma70_r2"/>
</dbReference>
<sequence>MANLLLRIQQQDRPAYSQLYGLYRRRLHGYAAQLLHCEQAADDIVQEVFDRIWRYSSSFDAGRMRHPDGWIFQIARNQAMTELARRARLAELDSVDESETSAWHAAPWDDGDHLLDLAALNSARERLPSVYRQVVFLRFQLDLSLQEIAEHLGIPVGTAKTWLRRALIALREQLGVHAPALQDAAH</sequence>
<dbReference type="InterPro" id="IPR013249">
    <property type="entry name" value="RNA_pol_sigma70_r4_t2"/>
</dbReference>
<dbReference type="Proteomes" id="UP000037660">
    <property type="component" value="Unassembled WGS sequence"/>
</dbReference>
<dbReference type="Pfam" id="PF08281">
    <property type="entry name" value="Sigma70_r4_2"/>
    <property type="match status" value="1"/>
</dbReference>
<evidence type="ECO:0000259" key="5">
    <source>
        <dbReference type="Pfam" id="PF04542"/>
    </source>
</evidence>
<dbReference type="InterPro" id="IPR036388">
    <property type="entry name" value="WH-like_DNA-bd_sf"/>
</dbReference>
<dbReference type="GO" id="GO:0003677">
    <property type="term" value="F:DNA binding"/>
    <property type="evidence" value="ECO:0007669"/>
    <property type="project" value="InterPro"/>
</dbReference>
<dbReference type="PANTHER" id="PTHR43133:SF62">
    <property type="entry name" value="RNA POLYMERASE SIGMA FACTOR SIGZ"/>
    <property type="match status" value="1"/>
</dbReference>
<dbReference type="InterPro" id="IPR014284">
    <property type="entry name" value="RNA_pol_sigma-70_dom"/>
</dbReference>
<keyword evidence="2" id="KW-0805">Transcription regulation</keyword>
<dbReference type="EMBL" id="BBYR01000026">
    <property type="protein sequence ID" value="GAP35639.1"/>
    <property type="molecule type" value="Genomic_DNA"/>
</dbReference>
<reference evidence="7 8" key="2">
    <citation type="journal article" date="2016" name="Science">
        <title>A bacterium that degrades and assimilates poly(ethylene terephthalate).</title>
        <authorList>
            <person name="Yoshida S."/>
            <person name="Hiraga K."/>
            <person name="Takehana T."/>
            <person name="Taniguchi I."/>
            <person name="Yamaji H."/>
            <person name="Maeda Y."/>
            <person name="Toyohara K."/>
            <person name="Miyamoto K."/>
            <person name="Kimura Y."/>
            <person name="Oda K."/>
        </authorList>
    </citation>
    <scope>NUCLEOTIDE SEQUENCE [LARGE SCALE GENOMIC DNA]</scope>
    <source>
        <strain evidence="8">NBRC 110686 / TISTR 2288 / 201-F6</strain>
    </source>
</reference>
<keyword evidence="4" id="KW-0804">Transcription</keyword>
<reference evidence="8" key="1">
    <citation type="submission" date="2015-07" db="EMBL/GenBank/DDBJ databases">
        <title>Discovery of a poly(ethylene terephthalate assimilation.</title>
        <authorList>
            <person name="Yoshida S."/>
            <person name="Hiraga K."/>
            <person name="Takehana T."/>
            <person name="Taniguchi I."/>
            <person name="Yamaji H."/>
            <person name="Maeda Y."/>
            <person name="Toyohara K."/>
            <person name="Miyamoto K."/>
            <person name="Kimura Y."/>
            <person name="Oda K."/>
        </authorList>
    </citation>
    <scope>NUCLEOTIDE SEQUENCE [LARGE SCALE GENOMIC DNA]</scope>
    <source>
        <strain evidence="8">NBRC 110686 / TISTR 2288 / 201-F6</strain>
    </source>
</reference>
<dbReference type="Pfam" id="PF04542">
    <property type="entry name" value="Sigma70_r2"/>
    <property type="match status" value="1"/>
</dbReference>
<gene>
    <name evidence="7" type="ORF">ISF6_1412</name>
</gene>
<dbReference type="SUPFAM" id="SSF88946">
    <property type="entry name" value="Sigma2 domain of RNA polymerase sigma factors"/>
    <property type="match status" value="1"/>
</dbReference>
<dbReference type="InterPro" id="IPR013325">
    <property type="entry name" value="RNA_pol_sigma_r2"/>
</dbReference>
<dbReference type="SUPFAM" id="SSF88659">
    <property type="entry name" value="Sigma3 and sigma4 domains of RNA polymerase sigma factors"/>
    <property type="match status" value="1"/>
</dbReference>
<organism evidence="7 8">
    <name type="scientific">Piscinibacter sakaiensis</name>
    <name type="common">Ideonella sakaiensis</name>
    <dbReference type="NCBI Taxonomy" id="1547922"/>
    <lineage>
        <taxon>Bacteria</taxon>
        <taxon>Pseudomonadati</taxon>
        <taxon>Pseudomonadota</taxon>
        <taxon>Betaproteobacteria</taxon>
        <taxon>Burkholderiales</taxon>
        <taxon>Sphaerotilaceae</taxon>
        <taxon>Piscinibacter</taxon>
    </lineage>
</organism>
<dbReference type="Gene3D" id="1.10.10.10">
    <property type="entry name" value="Winged helix-like DNA-binding domain superfamily/Winged helix DNA-binding domain"/>
    <property type="match status" value="1"/>
</dbReference>
<keyword evidence="3" id="KW-0731">Sigma factor</keyword>
<feature type="domain" description="RNA polymerase sigma-70 region 2" evidence="5">
    <location>
        <begin position="19"/>
        <end position="88"/>
    </location>
</feature>
<evidence type="ECO:0000259" key="6">
    <source>
        <dbReference type="Pfam" id="PF08281"/>
    </source>
</evidence>
<evidence type="ECO:0000256" key="2">
    <source>
        <dbReference type="ARBA" id="ARBA00023015"/>
    </source>
</evidence>
<dbReference type="PANTHER" id="PTHR43133">
    <property type="entry name" value="RNA POLYMERASE ECF-TYPE SIGMA FACTO"/>
    <property type="match status" value="1"/>
</dbReference>
<dbReference type="InterPro" id="IPR039425">
    <property type="entry name" value="RNA_pol_sigma-70-like"/>
</dbReference>
<evidence type="ECO:0000256" key="1">
    <source>
        <dbReference type="ARBA" id="ARBA00010641"/>
    </source>
</evidence>
<evidence type="ECO:0000313" key="8">
    <source>
        <dbReference type="Proteomes" id="UP000037660"/>
    </source>
</evidence>
<dbReference type="Gene3D" id="1.10.1740.10">
    <property type="match status" value="1"/>
</dbReference>
<evidence type="ECO:0000313" key="7">
    <source>
        <dbReference type="EMBL" id="GAP35639.1"/>
    </source>
</evidence>
<dbReference type="AlphaFoldDB" id="A0A0K8NZB0"/>
<evidence type="ECO:0000256" key="4">
    <source>
        <dbReference type="ARBA" id="ARBA00023163"/>
    </source>
</evidence>
<comment type="similarity">
    <text evidence="1">Belongs to the sigma-70 factor family. ECF subfamily.</text>
</comment>
<dbReference type="GO" id="GO:0016987">
    <property type="term" value="F:sigma factor activity"/>
    <property type="evidence" value="ECO:0007669"/>
    <property type="project" value="UniProtKB-KW"/>
</dbReference>